<reference evidence="2 3" key="1">
    <citation type="submission" date="2021-06" db="EMBL/GenBank/DDBJ databases">
        <title>Actinomycetes sequencing.</title>
        <authorList>
            <person name="Shan Q."/>
        </authorList>
    </citation>
    <scope>NUCLEOTIDE SEQUENCE [LARGE SCALE GENOMIC DNA]</scope>
    <source>
        <strain evidence="2 3">NEAU-G5</strain>
    </source>
</reference>
<organism evidence="2 3">
    <name type="scientific">Nocardia albiluteola</name>
    <dbReference type="NCBI Taxonomy" id="2842303"/>
    <lineage>
        <taxon>Bacteria</taxon>
        <taxon>Bacillati</taxon>
        <taxon>Actinomycetota</taxon>
        <taxon>Actinomycetes</taxon>
        <taxon>Mycobacteriales</taxon>
        <taxon>Nocardiaceae</taxon>
        <taxon>Nocardia</taxon>
    </lineage>
</organism>
<dbReference type="Proteomes" id="UP000733379">
    <property type="component" value="Unassembled WGS sequence"/>
</dbReference>
<dbReference type="RefSeq" id="WP_215922697.1">
    <property type="nucleotide sequence ID" value="NZ_JAHKNI010000015.1"/>
</dbReference>
<evidence type="ECO:0000313" key="2">
    <source>
        <dbReference type="EMBL" id="MBU3066622.1"/>
    </source>
</evidence>
<protein>
    <submittedName>
        <fullName evidence="2">Uncharacterized protein</fullName>
    </submittedName>
</protein>
<gene>
    <name evidence="2" type="ORF">KO481_34535</name>
</gene>
<name>A0ABS6B8J5_9NOCA</name>
<keyword evidence="1" id="KW-0238">DNA-binding</keyword>
<dbReference type="EMBL" id="JAHKNI010000015">
    <property type="protein sequence ID" value="MBU3066622.1"/>
    <property type="molecule type" value="Genomic_DNA"/>
</dbReference>
<evidence type="ECO:0000256" key="1">
    <source>
        <dbReference type="ARBA" id="ARBA00023125"/>
    </source>
</evidence>
<dbReference type="Gene3D" id="1.10.10.60">
    <property type="entry name" value="Homeodomain-like"/>
    <property type="match status" value="1"/>
</dbReference>
<accession>A0ABS6B8J5</accession>
<dbReference type="PANTHER" id="PTHR47894:SF1">
    <property type="entry name" value="HTH-TYPE TRANSCRIPTIONAL REGULATOR VQSM"/>
    <property type="match status" value="1"/>
</dbReference>
<proteinExistence type="predicted"/>
<dbReference type="PANTHER" id="PTHR47894">
    <property type="entry name" value="HTH-TYPE TRANSCRIPTIONAL REGULATOR GADX"/>
    <property type="match status" value="1"/>
</dbReference>
<evidence type="ECO:0000313" key="3">
    <source>
        <dbReference type="Proteomes" id="UP000733379"/>
    </source>
</evidence>
<sequence>MFRWWDAIAIAIAIVRAGLRSAGGSYRAGAGHGRDAAAPPALSRAWAERVAAALVEALNMGAVSLERVARRLATSPRTLQRRLTEAGTAWRQELDRARLRRATAAGPLSRSRQA</sequence>
<comment type="caution">
    <text evidence="2">The sequence shown here is derived from an EMBL/GenBank/DDBJ whole genome shotgun (WGS) entry which is preliminary data.</text>
</comment>
<keyword evidence="3" id="KW-1185">Reference proteome</keyword>